<evidence type="ECO:0000313" key="1">
    <source>
        <dbReference type="EMBL" id="KAJ4710046.1"/>
    </source>
</evidence>
<accession>A0ACC1XEZ9</accession>
<protein>
    <submittedName>
        <fullName evidence="1">RING/U-box superfamily protein</fullName>
    </submittedName>
</protein>
<dbReference type="Proteomes" id="UP001164539">
    <property type="component" value="Chromosome 9"/>
</dbReference>
<keyword evidence="2" id="KW-1185">Reference proteome</keyword>
<reference evidence="1 2" key="1">
    <citation type="journal article" date="2023" name="Science">
        <title>Complex scaffold remodeling in plant triterpene biosynthesis.</title>
        <authorList>
            <person name="De La Pena R."/>
            <person name="Hodgson H."/>
            <person name="Liu J.C."/>
            <person name="Stephenson M.J."/>
            <person name="Martin A.C."/>
            <person name="Owen C."/>
            <person name="Harkess A."/>
            <person name="Leebens-Mack J."/>
            <person name="Jimenez L.E."/>
            <person name="Osbourn A."/>
            <person name="Sattely E.S."/>
        </authorList>
    </citation>
    <scope>NUCLEOTIDE SEQUENCE [LARGE SCALE GENOMIC DNA]</scope>
    <source>
        <strain evidence="2">cv. JPN11</strain>
        <tissue evidence="1">Leaf</tissue>
    </source>
</reference>
<proteinExistence type="predicted"/>
<name>A0ACC1XEZ9_MELAZ</name>
<comment type="caution">
    <text evidence="1">The sequence shown here is derived from an EMBL/GenBank/DDBJ whole genome shotgun (WGS) entry which is preliminary data.</text>
</comment>
<sequence>MMVNITSRIEVNLQHEEYDHIVQGEPKSLISFLIHPDSYEHIWWVWGPESRNENVKNGEDLDVEDIDDLDRPITGNYIQIERDILFSNNDNNKSSVYDMFYKNLIDGVFAVSSDGSDARGKLTDSILSESREIIAAIDTNKSVVISMKIHGWAVVLIEKEDIMKYLDTLLENFTEGEGEETTSSSSSICTICLEGKSSGMIVMPCSRWHKFHKECITQWLRRSYLCPICRSDVMIHCVIDHYEDNTFI</sequence>
<gene>
    <name evidence="1" type="ORF">OWV82_016277</name>
</gene>
<organism evidence="1 2">
    <name type="scientific">Melia azedarach</name>
    <name type="common">Chinaberry tree</name>
    <dbReference type="NCBI Taxonomy" id="155640"/>
    <lineage>
        <taxon>Eukaryota</taxon>
        <taxon>Viridiplantae</taxon>
        <taxon>Streptophyta</taxon>
        <taxon>Embryophyta</taxon>
        <taxon>Tracheophyta</taxon>
        <taxon>Spermatophyta</taxon>
        <taxon>Magnoliopsida</taxon>
        <taxon>eudicotyledons</taxon>
        <taxon>Gunneridae</taxon>
        <taxon>Pentapetalae</taxon>
        <taxon>rosids</taxon>
        <taxon>malvids</taxon>
        <taxon>Sapindales</taxon>
        <taxon>Meliaceae</taxon>
        <taxon>Melia</taxon>
    </lineage>
</organism>
<evidence type="ECO:0000313" key="2">
    <source>
        <dbReference type="Proteomes" id="UP001164539"/>
    </source>
</evidence>
<dbReference type="EMBL" id="CM051402">
    <property type="protein sequence ID" value="KAJ4710046.1"/>
    <property type="molecule type" value="Genomic_DNA"/>
</dbReference>